<organism evidence="1 2">
    <name type="scientific">Panagrolaimus sp. ES5</name>
    <dbReference type="NCBI Taxonomy" id="591445"/>
    <lineage>
        <taxon>Eukaryota</taxon>
        <taxon>Metazoa</taxon>
        <taxon>Ecdysozoa</taxon>
        <taxon>Nematoda</taxon>
        <taxon>Chromadorea</taxon>
        <taxon>Rhabditida</taxon>
        <taxon>Tylenchina</taxon>
        <taxon>Panagrolaimomorpha</taxon>
        <taxon>Panagrolaimoidea</taxon>
        <taxon>Panagrolaimidae</taxon>
        <taxon>Panagrolaimus</taxon>
    </lineage>
</organism>
<name>A0AC34GUL5_9BILA</name>
<dbReference type="Proteomes" id="UP000887579">
    <property type="component" value="Unplaced"/>
</dbReference>
<evidence type="ECO:0000313" key="2">
    <source>
        <dbReference type="WBParaSite" id="ES5_v2.g8461.t1"/>
    </source>
</evidence>
<protein>
    <submittedName>
        <fullName evidence="2">Chloride channel protein</fullName>
    </submittedName>
</protein>
<sequence>MVLFLRRNKVAKNVFQKYWLIYPIVISGFVSSLTFYQGFGRFIGGHQKFSKAAVNFFDNCTFTETNNASERYCSESIIRNWTDNGALSPFLTLSVFIVVFYFLIALASTVPIPSGIFGPSFIVGGAMGRLVGEFVAIIWKDREFDVYPGVYAVVGAAAFCGGVTHTVSVAVIVFELTGQLMYILPVMIAVLIANAVSSYLQPSIYDSIIQLKRLPYLPDIPHSSSNFHGICVEQFMTSSVKFLSKTSTFAELENLLSKMPKLKAFPIVEDNQNPVLIGSCSRAKLLQALDKHVGHAARQAEANRRIKEAIADVDRRFKNIDRQRNSISEGKTTATDRPSIFENFKLDEQNNESTSPNNIIIQTIAATPTDILKTFDFTNRRTQSTSAQENPSVNEEDERGQRRRAQSSTTNRFTVVPVNESKSPNVPGLRPGGRRGGLSVENVLERGSISECEDENRKNSNDTVTTTTTTSSIGKLSNRLSHSSLISSIKHGIKRERPKSFHAESSSSGNGSGGNSDMYHTIGGVIRSVFKKSRNHGADGYDLSGDERKLWEMQQLSQQINFDDICVDPAPFQLVEKSSLFKVHSLFSLLGLNRAYVTKCGRLVGVVALRDLRIAIEKVQEGTLFINSGSIYEVPPKRSCDLTFEGAHLVGHSSSDEQDADDAENDKLTRRPVVISRTTSQLGDKKYADLAAELAKSQEEPLQDPNHLSVFSPPQRFNAKSDPCIVTKVNEIPEIEEFRPSGSSAEVTTAAATRKPRCPSIRINSESSSPTTSAKSIENVDASNADPKRKRRISRHVQFPPTPDYKKQTSFDFSSSSDEH</sequence>
<evidence type="ECO:0000313" key="1">
    <source>
        <dbReference type="Proteomes" id="UP000887579"/>
    </source>
</evidence>
<dbReference type="WBParaSite" id="ES5_v2.g8461.t1">
    <property type="protein sequence ID" value="ES5_v2.g8461.t1"/>
    <property type="gene ID" value="ES5_v2.g8461"/>
</dbReference>
<reference evidence="2" key="1">
    <citation type="submission" date="2022-11" db="UniProtKB">
        <authorList>
            <consortium name="WormBaseParasite"/>
        </authorList>
    </citation>
    <scope>IDENTIFICATION</scope>
</reference>
<accession>A0AC34GUL5</accession>
<proteinExistence type="predicted"/>